<dbReference type="InterPro" id="IPR036875">
    <property type="entry name" value="Znf_CCHC_sf"/>
</dbReference>
<keyword evidence="2" id="KW-0862">Zinc</keyword>
<dbReference type="GO" id="GO:0008270">
    <property type="term" value="F:zinc ion binding"/>
    <property type="evidence" value="ECO:0007669"/>
    <property type="project" value="UniProtKB-KW"/>
</dbReference>
<feature type="compositionally biased region" description="Basic and acidic residues" evidence="3">
    <location>
        <begin position="121"/>
        <end position="136"/>
    </location>
</feature>
<evidence type="ECO:0000313" key="6">
    <source>
        <dbReference type="Proteomes" id="UP001142393"/>
    </source>
</evidence>
<dbReference type="SUPFAM" id="SSF57756">
    <property type="entry name" value="Retrovirus zinc finger-like domains"/>
    <property type="match status" value="1"/>
</dbReference>
<feature type="compositionally biased region" description="Basic and acidic residues" evidence="3">
    <location>
        <begin position="45"/>
        <end position="61"/>
    </location>
</feature>
<feature type="compositionally biased region" description="Low complexity" evidence="3">
    <location>
        <begin position="21"/>
        <end position="32"/>
    </location>
</feature>
<dbReference type="SMART" id="SM00343">
    <property type="entry name" value="ZnF_C2HC"/>
    <property type="match status" value="1"/>
</dbReference>
<gene>
    <name evidence="5" type="ORF">DFH05DRAFT_1524288</name>
</gene>
<dbReference type="GO" id="GO:0006397">
    <property type="term" value="P:mRNA processing"/>
    <property type="evidence" value="ECO:0007669"/>
    <property type="project" value="UniProtKB-KW"/>
</dbReference>
<evidence type="ECO:0000256" key="2">
    <source>
        <dbReference type="PROSITE-ProRule" id="PRU00047"/>
    </source>
</evidence>
<keyword evidence="1" id="KW-0507">mRNA processing</keyword>
<dbReference type="EMBL" id="JANVFU010000006">
    <property type="protein sequence ID" value="KAJ3744669.1"/>
    <property type="molecule type" value="Genomic_DNA"/>
</dbReference>
<proteinExistence type="predicted"/>
<feature type="compositionally biased region" description="Low complexity" evidence="3">
    <location>
        <begin position="75"/>
        <end position="85"/>
    </location>
</feature>
<evidence type="ECO:0000256" key="1">
    <source>
        <dbReference type="ARBA" id="ARBA00022664"/>
    </source>
</evidence>
<comment type="caution">
    <text evidence="5">The sequence shown here is derived from an EMBL/GenBank/DDBJ whole genome shotgun (WGS) entry which is preliminary data.</text>
</comment>
<feature type="compositionally biased region" description="Polar residues" evidence="3">
    <location>
        <begin position="63"/>
        <end position="74"/>
    </location>
</feature>
<feature type="region of interest" description="Disordered" evidence="3">
    <location>
        <begin position="1"/>
        <end position="101"/>
    </location>
</feature>
<reference evidence="5 6" key="1">
    <citation type="journal article" date="2023" name="Proc. Natl. Acad. Sci. U.S.A.">
        <title>A global phylogenomic analysis of the shiitake genus Lentinula.</title>
        <authorList>
            <person name="Sierra-Patev S."/>
            <person name="Min B."/>
            <person name="Naranjo-Ortiz M."/>
            <person name="Looney B."/>
            <person name="Konkel Z."/>
            <person name="Slot J.C."/>
            <person name="Sakamoto Y."/>
            <person name="Steenwyk J.L."/>
            <person name="Rokas A."/>
            <person name="Carro J."/>
            <person name="Camarero S."/>
            <person name="Ferreira P."/>
            <person name="Molpeceres G."/>
            <person name="Ruiz-Duenas F.J."/>
            <person name="Serrano A."/>
            <person name="Henrissat B."/>
            <person name="Drula E."/>
            <person name="Hughes K.W."/>
            <person name="Mata J.L."/>
            <person name="Ishikawa N.K."/>
            <person name="Vargas-Isla R."/>
            <person name="Ushijima S."/>
            <person name="Smith C.A."/>
            <person name="Donoghue J."/>
            <person name="Ahrendt S."/>
            <person name="Andreopoulos W."/>
            <person name="He G."/>
            <person name="LaButti K."/>
            <person name="Lipzen A."/>
            <person name="Ng V."/>
            <person name="Riley R."/>
            <person name="Sandor L."/>
            <person name="Barry K."/>
            <person name="Martinez A.T."/>
            <person name="Xiao Y."/>
            <person name="Gibbons J.G."/>
            <person name="Terashima K."/>
            <person name="Grigoriev I.V."/>
            <person name="Hibbett D."/>
        </authorList>
    </citation>
    <scope>NUCLEOTIDE SEQUENCE [LARGE SCALE GENOMIC DNA]</scope>
    <source>
        <strain evidence="5 6">TFB7810</strain>
    </source>
</reference>
<evidence type="ECO:0000259" key="4">
    <source>
        <dbReference type="PROSITE" id="PS50158"/>
    </source>
</evidence>
<dbReference type="GO" id="GO:0003676">
    <property type="term" value="F:nucleic acid binding"/>
    <property type="evidence" value="ECO:0007669"/>
    <property type="project" value="InterPro"/>
</dbReference>
<name>A0A9W8P155_9AGAR</name>
<feature type="domain" description="CCHC-type" evidence="4">
    <location>
        <begin position="107"/>
        <end position="123"/>
    </location>
</feature>
<dbReference type="Proteomes" id="UP001142393">
    <property type="component" value="Unassembled WGS sequence"/>
</dbReference>
<sequence length="145" mass="15901">MDEAELVEMVEGTGRIGLPQSTSNSSKPLSSSAKIYNGNGGRWKSKMEVNEPTRDNNDRTINRAGNDTKPPTNYGSNNGRRNGSSVQKTAKKRLSDKEKDEYRAAGKCFECGETTHRAWDCPKKCRDVGGSDEGKRSTAQARAQT</sequence>
<evidence type="ECO:0000256" key="3">
    <source>
        <dbReference type="SAM" id="MobiDB-lite"/>
    </source>
</evidence>
<dbReference type="InterPro" id="IPR001878">
    <property type="entry name" value="Znf_CCHC"/>
</dbReference>
<keyword evidence="6" id="KW-1185">Reference proteome</keyword>
<organism evidence="5 6">
    <name type="scientific">Lentinula detonsa</name>
    <dbReference type="NCBI Taxonomy" id="2804962"/>
    <lineage>
        <taxon>Eukaryota</taxon>
        <taxon>Fungi</taxon>
        <taxon>Dikarya</taxon>
        <taxon>Basidiomycota</taxon>
        <taxon>Agaricomycotina</taxon>
        <taxon>Agaricomycetes</taxon>
        <taxon>Agaricomycetidae</taxon>
        <taxon>Agaricales</taxon>
        <taxon>Marasmiineae</taxon>
        <taxon>Omphalotaceae</taxon>
        <taxon>Lentinula</taxon>
    </lineage>
</organism>
<protein>
    <recommendedName>
        <fullName evidence="4">CCHC-type domain-containing protein</fullName>
    </recommendedName>
</protein>
<feature type="region of interest" description="Disordered" evidence="3">
    <location>
        <begin position="121"/>
        <end position="145"/>
    </location>
</feature>
<accession>A0A9W8P155</accession>
<dbReference type="AlphaFoldDB" id="A0A9W8P155"/>
<keyword evidence="2" id="KW-0479">Metal-binding</keyword>
<evidence type="ECO:0000313" key="5">
    <source>
        <dbReference type="EMBL" id="KAJ3744669.1"/>
    </source>
</evidence>
<keyword evidence="2" id="KW-0863">Zinc-finger</keyword>
<dbReference type="PROSITE" id="PS50158">
    <property type="entry name" value="ZF_CCHC"/>
    <property type="match status" value="1"/>
</dbReference>